<dbReference type="AlphaFoldDB" id="A0A815QPI6"/>
<dbReference type="Proteomes" id="UP000663823">
    <property type="component" value="Unassembled WGS sequence"/>
</dbReference>
<feature type="domain" description="HAT C-terminal dimerisation" evidence="1">
    <location>
        <begin position="97"/>
        <end position="148"/>
    </location>
</feature>
<sequence length="165" mass="18518">MGNNDKDVAQTYIVNEAYNRNLSQQTVTHTTVASNTNSSTSSTTSSSNINNQLNNFLIECGLDPPPISSTNIRSNRTVKEEIAYYIDKVKNCTIFEEFWRTHQIELPCLSVLVRSFNIRLATSVPSESLFSVAAYVNRKQRSSMFPNALRCSMILRDADILATLL</sequence>
<proteinExistence type="predicted"/>
<gene>
    <name evidence="3" type="ORF">OTI717_LOCUS36295</name>
    <name evidence="2" type="ORF">RFH988_LOCUS37304</name>
</gene>
<evidence type="ECO:0000313" key="4">
    <source>
        <dbReference type="Proteomes" id="UP000663882"/>
    </source>
</evidence>
<accession>A0A815QPI6</accession>
<dbReference type="OrthoDB" id="2438421at2759"/>
<evidence type="ECO:0000313" key="2">
    <source>
        <dbReference type="EMBL" id="CAF1464834.1"/>
    </source>
</evidence>
<comment type="caution">
    <text evidence="2">The sequence shown here is derived from an EMBL/GenBank/DDBJ whole genome shotgun (WGS) entry which is preliminary data.</text>
</comment>
<dbReference type="GO" id="GO:0046983">
    <property type="term" value="F:protein dimerization activity"/>
    <property type="evidence" value="ECO:0007669"/>
    <property type="project" value="InterPro"/>
</dbReference>
<dbReference type="SUPFAM" id="SSF53098">
    <property type="entry name" value="Ribonuclease H-like"/>
    <property type="match status" value="1"/>
</dbReference>
<protein>
    <recommendedName>
        <fullName evidence="1">HAT C-terminal dimerisation domain-containing protein</fullName>
    </recommendedName>
</protein>
<organism evidence="2 4">
    <name type="scientific">Rotaria sordida</name>
    <dbReference type="NCBI Taxonomy" id="392033"/>
    <lineage>
        <taxon>Eukaryota</taxon>
        <taxon>Metazoa</taxon>
        <taxon>Spiralia</taxon>
        <taxon>Gnathifera</taxon>
        <taxon>Rotifera</taxon>
        <taxon>Eurotatoria</taxon>
        <taxon>Bdelloidea</taxon>
        <taxon>Philodinida</taxon>
        <taxon>Philodinidae</taxon>
        <taxon>Rotaria</taxon>
    </lineage>
</organism>
<dbReference type="EMBL" id="CAJNOO010007258">
    <property type="protein sequence ID" value="CAF1464834.1"/>
    <property type="molecule type" value="Genomic_DNA"/>
</dbReference>
<evidence type="ECO:0000259" key="1">
    <source>
        <dbReference type="Pfam" id="PF05699"/>
    </source>
</evidence>
<dbReference type="Pfam" id="PF05699">
    <property type="entry name" value="Dimer_Tnp_hAT"/>
    <property type="match status" value="1"/>
</dbReference>
<dbReference type="InterPro" id="IPR012337">
    <property type="entry name" value="RNaseH-like_sf"/>
</dbReference>
<dbReference type="InterPro" id="IPR008906">
    <property type="entry name" value="HATC_C_dom"/>
</dbReference>
<dbReference type="Proteomes" id="UP000663882">
    <property type="component" value="Unassembled WGS sequence"/>
</dbReference>
<name>A0A815QPI6_9BILA</name>
<evidence type="ECO:0000313" key="3">
    <source>
        <dbReference type="EMBL" id="CAF4152397.1"/>
    </source>
</evidence>
<dbReference type="EMBL" id="CAJOAX010015181">
    <property type="protein sequence ID" value="CAF4152397.1"/>
    <property type="molecule type" value="Genomic_DNA"/>
</dbReference>
<reference evidence="2" key="1">
    <citation type="submission" date="2021-02" db="EMBL/GenBank/DDBJ databases">
        <authorList>
            <person name="Nowell W R."/>
        </authorList>
    </citation>
    <scope>NUCLEOTIDE SEQUENCE</scope>
</reference>